<feature type="non-terminal residue" evidence="1">
    <location>
        <position position="1"/>
    </location>
</feature>
<reference evidence="1" key="1">
    <citation type="submission" date="2014-12" db="EMBL/GenBank/DDBJ databases">
        <title>Insight into the proteome of Arion vulgaris.</title>
        <authorList>
            <person name="Aradska J."/>
            <person name="Bulat T."/>
            <person name="Smidak R."/>
            <person name="Sarate P."/>
            <person name="Gangsoo J."/>
            <person name="Sialana F."/>
            <person name="Bilban M."/>
            <person name="Lubec G."/>
        </authorList>
    </citation>
    <scope>NUCLEOTIDE SEQUENCE</scope>
    <source>
        <tissue evidence="1">Skin</tissue>
    </source>
</reference>
<dbReference type="EMBL" id="HACG01053187">
    <property type="protein sequence ID" value="CEL00058.1"/>
    <property type="molecule type" value="Transcribed_RNA"/>
</dbReference>
<name>A0A0B7C4C7_9EUPU</name>
<proteinExistence type="predicted"/>
<sequence>VILLDRQTWAKITGRDNWETLCLRALEAGEDNITEKVLKIAGQLFRYSHTNNNYLHLSVKYLKEAIKKRP</sequence>
<gene>
    <name evidence="1" type="primary">ORF222748</name>
</gene>
<protein>
    <submittedName>
        <fullName evidence="1">Uncharacterized protein</fullName>
    </submittedName>
</protein>
<evidence type="ECO:0000313" key="1">
    <source>
        <dbReference type="EMBL" id="CEL00058.1"/>
    </source>
</evidence>
<organism evidence="1">
    <name type="scientific">Arion vulgaris</name>
    <dbReference type="NCBI Taxonomy" id="1028688"/>
    <lineage>
        <taxon>Eukaryota</taxon>
        <taxon>Metazoa</taxon>
        <taxon>Spiralia</taxon>
        <taxon>Lophotrochozoa</taxon>
        <taxon>Mollusca</taxon>
        <taxon>Gastropoda</taxon>
        <taxon>Heterobranchia</taxon>
        <taxon>Euthyneura</taxon>
        <taxon>Panpulmonata</taxon>
        <taxon>Eupulmonata</taxon>
        <taxon>Stylommatophora</taxon>
        <taxon>Helicina</taxon>
        <taxon>Arionoidea</taxon>
        <taxon>Arionidae</taxon>
        <taxon>Arion</taxon>
    </lineage>
</organism>
<accession>A0A0B7C4C7</accession>
<dbReference type="AlphaFoldDB" id="A0A0B7C4C7"/>
<feature type="non-terminal residue" evidence="1">
    <location>
        <position position="70"/>
    </location>
</feature>